<evidence type="ECO:0000256" key="1">
    <source>
        <dbReference type="ARBA" id="ARBA00008983"/>
    </source>
</evidence>
<name>A0ABP0W883_9BRYO</name>
<comment type="similarity">
    <text evidence="1">Belongs to the glutaredoxin family. CGFS subfamily.</text>
</comment>
<dbReference type="SUPFAM" id="SSF52833">
    <property type="entry name" value="Thioredoxin-like"/>
    <property type="match status" value="2"/>
</dbReference>
<accession>A0ABP0W883</accession>
<dbReference type="Pfam" id="PF00462">
    <property type="entry name" value="Glutaredoxin"/>
    <property type="match status" value="1"/>
</dbReference>
<dbReference type="Proteomes" id="UP001497444">
    <property type="component" value="Chromosome 15"/>
</dbReference>
<dbReference type="Gene3D" id="3.40.30.10">
    <property type="entry name" value="Glutaredoxin"/>
    <property type="match status" value="2"/>
</dbReference>
<reference evidence="3" key="1">
    <citation type="submission" date="2024-02" db="EMBL/GenBank/DDBJ databases">
        <authorList>
            <consortium name="ELIXIR-Norway"/>
            <consortium name="Elixir Norway"/>
        </authorList>
    </citation>
    <scope>NUCLEOTIDE SEQUENCE</scope>
</reference>
<gene>
    <name evidence="3" type="ORF">CSSPJE1EN1_LOCUS8495</name>
</gene>
<protein>
    <recommendedName>
        <fullName evidence="2">Glutaredoxin domain-containing protein</fullName>
    </recommendedName>
</protein>
<feature type="domain" description="Glutaredoxin" evidence="2">
    <location>
        <begin position="136"/>
        <end position="178"/>
    </location>
</feature>
<proteinExistence type="inferred from homology"/>
<dbReference type="InterPro" id="IPR002109">
    <property type="entry name" value="Glutaredoxin"/>
</dbReference>
<dbReference type="PANTHER" id="PTHR10293:SF73">
    <property type="entry name" value="GLUTAREDOXIN-3"/>
    <property type="match status" value="1"/>
</dbReference>
<dbReference type="InterPro" id="IPR036249">
    <property type="entry name" value="Thioredoxin-like_sf"/>
</dbReference>
<sequence length="178" mass="19195">MVGLVLSSPPCGSNTISKKKATWVDAEKHPDVLGAYGVGVVPYFVFFKDGILVDKLEGANPPELAHKISTWATNVTEVAPASQRVARGTAVLEAVKKELPDSDDAPPTRLNGIALKDILPDVERSELHKLVESNPVMLFMKGTPEEPKCGVNHTVVAALKEKGVEFDSINVLNDETLR</sequence>
<dbReference type="PANTHER" id="PTHR10293">
    <property type="entry name" value="GLUTAREDOXIN FAMILY MEMBER"/>
    <property type="match status" value="1"/>
</dbReference>
<evidence type="ECO:0000313" key="3">
    <source>
        <dbReference type="EMBL" id="CAK9263017.1"/>
    </source>
</evidence>
<organism evidence="3 4">
    <name type="scientific">Sphagnum jensenii</name>
    <dbReference type="NCBI Taxonomy" id="128206"/>
    <lineage>
        <taxon>Eukaryota</taxon>
        <taxon>Viridiplantae</taxon>
        <taxon>Streptophyta</taxon>
        <taxon>Embryophyta</taxon>
        <taxon>Bryophyta</taxon>
        <taxon>Sphagnophytina</taxon>
        <taxon>Sphagnopsida</taxon>
        <taxon>Sphagnales</taxon>
        <taxon>Sphagnaceae</taxon>
        <taxon>Sphagnum</taxon>
    </lineage>
</organism>
<evidence type="ECO:0000313" key="4">
    <source>
        <dbReference type="Proteomes" id="UP001497444"/>
    </source>
</evidence>
<evidence type="ECO:0000259" key="2">
    <source>
        <dbReference type="Pfam" id="PF00462"/>
    </source>
</evidence>
<keyword evidence="4" id="KW-1185">Reference proteome</keyword>
<dbReference type="InterPro" id="IPR004480">
    <property type="entry name" value="Monothiol_GRX-rel"/>
</dbReference>
<dbReference type="PROSITE" id="PS51354">
    <property type="entry name" value="GLUTAREDOXIN_2"/>
    <property type="match status" value="1"/>
</dbReference>
<dbReference type="EMBL" id="OZ020110">
    <property type="protein sequence ID" value="CAK9263017.1"/>
    <property type="molecule type" value="Genomic_DNA"/>
</dbReference>